<dbReference type="InterPro" id="IPR047057">
    <property type="entry name" value="MerR_fam"/>
</dbReference>
<reference evidence="3 4" key="1">
    <citation type="journal article" date="2021" name="MBio">
        <title>Poor Competitiveness of Bradyrhizobium in Pigeon Pea Root Colonization in Indian Soils.</title>
        <authorList>
            <person name="Chalasani D."/>
            <person name="Basu A."/>
            <person name="Pullabhotla S.V.S.R.N."/>
            <person name="Jorrin B."/>
            <person name="Neal A.L."/>
            <person name="Poole P.S."/>
            <person name="Podile A.R."/>
            <person name="Tkacz A."/>
        </authorList>
    </citation>
    <scope>NUCLEOTIDE SEQUENCE [LARGE SCALE GENOMIC DNA]</scope>
    <source>
        <strain evidence="3 4">HU12</strain>
    </source>
</reference>
<protein>
    <submittedName>
        <fullName evidence="3">MerR family DNA-binding transcriptional regulator</fullName>
    </submittedName>
</protein>
<dbReference type="SMART" id="SM00422">
    <property type="entry name" value="HTH_MERR"/>
    <property type="match status" value="1"/>
</dbReference>
<keyword evidence="4" id="KW-1185">Reference proteome</keyword>
<dbReference type="PANTHER" id="PTHR30204:SF93">
    <property type="entry name" value="HTH MERR-TYPE DOMAIN-CONTAINING PROTEIN"/>
    <property type="match status" value="1"/>
</dbReference>
<evidence type="ECO:0000259" key="2">
    <source>
        <dbReference type="PROSITE" id="PS50937"/>
    </source>
</evidence>
<dbReference type="Pfam" id="PF13411">
    <property type="entry name" value="MerR_1"/>
    <property type="match status" value="1"/>
</dbReference>
<dbReference type="Proteomes" id="UP000777440">
    <property type="component" value="Unassembled WGS sequence"/>
</dbReference>
<dbReference type="PANTHER" id="PTHR30204">
    <property type="entry name" value="REDOX-CYCLING DRUG-SENSING TRANSCRIPTIONAL ACTIVATOR SOXR"/>
    <property type="match status" value="1"/>
</dbReference>
<sequence>MKIGELSERTGIPARMLRYYEAQGLLASERSANGYRSYDEADVERATRARGLVQAGLSTRLAKVVLDVERQCAMAAPTCSRELAEMLATELTALDERLACLTKSRDAVARYLDLTRNGDLLGAAEVREPATARV</sequence>
<evidence type="ECO:0000313" key="4">
    <source>
        <dbReference type="Proteomes" id="UP000777440"/>
    </source>
</evidence>
<dbReference type="PROSITE" id="PS50937">
    <property type="entry name" value="HTH_MERR_2"/>
    <property type="match status" value="1"/>
</dbReference>
<evidence type="ECO:0000256" key="1">
    <source>
        <dbReference type="ARBA" id="ARBA00023125"/>
    </source>
</evidence>
<name>A0ABS7HVC1_9MICO</name>
<accession>A0ABS7HVC1</accession>
<dbReference type="GO" id="GO:0003677">
    <property type="term" value="F:DNA binding"/>
    <property type="evidence" value="ECO:0007669"/>
    <property type="project" value="UniProtKB-KW"/>
</dbReference>
<dbReference type="Gene3D" id="1.10.1660.10">
    <property type="match status" value="1"/>
</dbReference>
<dbReference type="InterPro" id="IPR000551">
    <property type="entry name" value="MerR-type_HTH_dom"/>
</dbReference>
<feature type="domain" description="HTH merR-type" evidence="2">
    <location>
        <begin position="1"/>
        <end position="68"/>
    </location>
</feature>
<organism evidence="3 4">
    <name type="scientific">Microbacterium ureisolvens</name>
    <dbReference type="NCBI Taxonomy" id="2781186"/>
    <lineage>
        <taxon>Bacteria</taxon>
        <taxon>Bacillati</taxon>
        <taxon>Actinomycetota</taxon>
        <taxon>Actinomycetes</taxon>
        <taxon>Micrococcales</taxon>
        <taxon>Microbacteriaceae</taxon>
        <taxon>Microbacterium</taxon>
    </lineage>
</organism>
<gene>
    <name evidence="3" type="ORF">JNB61_05930</name>
</gene>
<dbReference type="SUPFAM" id="SSF46955">
    <property type="entry name" value="Putative DNA-binding domain"/>
    <property type="match status" value="1"/>
</dbReference>
<comment type="caution">
    <text evidence="3">The sequence shown here is derived from an EMBL/GenBank/DDBJ whole genome shotgun (WGS) entry which is preliminary data.</text>
</comment>
<dbReference type="InterPro" id="IPR009061">
    <property type="entry name" value="DNA-bd_dom_put_sf"/>
</dbReference>
<proteinExistence type="predicted"/>
<dbReference type="PRINTS" id="PR00040">
    <property type="entry name" value="HTHMERR"/>
</dbReference>
<dbReference type="EMBL" id="JAEUAX010000002">
    <property type="protein sequence ID" value="MBW9109302.1"/>
    <property type="molecule type" value="Genomic_DNA"/>
</dbReference>
<keyword evidence="1 3" id="KW-0238">DNA-binding</keyword>
<evidence type="ECO:0000313" key="3">
    <source>
        <dbReference type="EMBL" id="MBW9109302.1"/>
    </source>
</evidence>
<dbReference type="RefSeq" id="WP_220288802.1">
    <property type="nucleotide sequence ID" value="NZ_JAEUAX010000002.1"/>
</dbReference>